<evidence type="ECO:0000313" key="4">
    <source>
        <dbReference type="Proteomes" id="UP000028545"/>
    </source>
</evidence>
<dbReference type="PROSITE" id="PS50828">
    <property type="entry name" value="SMR"/>
    <property type="match status" value="1"/>
</dbReference>
<dbReference type="GeneID" id="27728478"/>
<dbReference type="OMA" id="ELENEYC"/>
<dbReference type="KEGG" id="sapo:SAPIO_CDS9406"/>
<dbReference type="InterPro" id="IPR036063">
    <property type="entry name" value="Smr_dom_sf"/>
</dbReference>
<protein>
    <recommendedName>
        <fullName evidence="2">Smr domain-containing protein</fullName>
    </recommendedName>
</protein>
<feature type="region of interest" description="Disordered" evidence="1">
    <location>
        <begin position="66"/>
        <end position="99"/>
    </location>
</feature>
<dbReference type="SUPFAM" id="SSF160443">
    <property type="entry name" value="SMR domain-like"/>
    <property type="match status" value="1"/>
</dbReference>
<dbReference type="VEuPathDB" id="FungiDB:SAPIO_CDS9406"/>
<dbReference type="HOGENOM" id="CLU_023589_0_0_1"/>
<feature type="compositionally biased region" description="Low complexity" evidence="1">
    <location>
        <begin position="70"/>
        <end position="80"/>
    </location>
</feature>
<organism evidence="3 4">
    <name type="scientific">Pseudallescheria apiosperma</name>
    <name type="common">Scedosporium apiospermum</name>
    <dbReference type="NCBI Taxonomy" id="563466"/>
    <lineage>
        <taxon>Eukaryota</taxon>
        <taxon>Fungi</taxon>
        <taxon>Dikarya</taxon>
        <taxon>Ascomycota</taxon>
        <taxon>Pezizomycotina</taxon>
        <taxon>Sordariomycetes</taxon>
        <taxon>Hypocreomycetidae</taxon>
        <taxon>Microascales</taxon>
        <taxon>Microascaceae</taxon>
        <taxon>Scedosporium</taxon>
    </lineage>
</organism>
<dbReference type="InterPro" id="IPR002625">
    <property type="entry name" value="Smr_dom"/>
</dbReference>
<evidence type="ECO:0000313" key="3">
    <source>
        <dbReference type="EMBL" id="KEZ39528.1"/>
    </source>
</evidence>
<comment type="caution">
    <text evidence="3">The sequence shown here is derived from an EMBL/GenBank/DDBJ whole genome shotgun (WGS) entry which is preliminary data.</text>
</comment>
<feature type="compositionally biased region" description="Polar residues" evidence="1">
    <location>
        <begin position="347"/>
        <end position="361"/>
    </location>
</feature>
<dbReference type="Gene3D" id="3.30.1370.110">
    <property type="match status" value="1"/>
</dbReference>
<name>A0A084FWR6_PSEDA</name>
<dbReference type="EMBL" id="JOWA01000143">
    <property type="protein sequence ID" value="KEZ39528.1"/>
    <property type="molecule type" value="Genomic_DNA"/>
</dbReference>
<evidence type="ECO:0000256" key="1">
    <source>
        <dbReference type="SAM" id="MobiDB-lite"/>
    </source>
</evidence>
<dbReference type="CDD" id="cd14279">
    <property type="entry name" value="CUE"/>
    <property type="match status" value="1"/>
</dbReference>
<feature type="region of interest" description="Disordered" evidence="1">
    <location>
        <begin position="178"/>
        <end position="211"/>
    </location>
</feature>
<gene>
    <name evidence="3" type="ORF">SAPIO_CDS9406</name>
</gene>
<sequence>MSEKLVDEFHSKLEEGLILAIGRDYDLDNREEFETVRRVLQELAKNVPDEEASSFAANGSGQNVKAFARDSSSSTDPTSSHRAFQRQEPSGTDQSVDDCCLYSDDAAGGERVEISRVSAFDHESEDAKFAQLASMFPGLELRKIGDALKRAAGDFPAAMDELLAVVYVEETEEKTPAIDAFFKPEDENNGSQSRSKKRKGKKRGKGKGDLGEKEMNDILFLTERLDIPHEMATAAYLGSGRSQAAATVVILDDYIREGVEAQGEDAQGRLRNLQRDHKHVPIEYLSSIIQVAGPIEEWQNDVAGLLNKHFSDKEKGPLSISYTLTPIEDEVEDGYSVVTSKKGPKSRQASGRDSQVSSSNRVTALGTLASASPIGGFRMGKSGPVYSQTNSASSSNTIMELRQMARQARTEAAHQLVNQRRTENSIDLHGVTVNDGVRIALDSVRSWYDNLDGEYKAREAKKGYTIITGRGLHSQGGVSLLRKALLPQLVNAGWNVQVGTGLFTIYGRLQK</sequence>
<dbReference type="OrthoDB" id="4080456at2759"/>
<dbReference type="RefSeq" id="XP_016639327.1">
    <property type="nucleotide sequence ID" value="XM_016790817.1"/>
</dbReference>
<feature type="region of interest" description="Disordered" evidence="1">
    <location>
        <begin position="337"/>
        <end position="361"/>
    </location>
</feature>
<dbReference type="AlphaFoldDB" id="A0A084FWR6"/>
<feature type="compositionally biased region" description="Basic residues" evidence="1">
    <location>
        <begin position="194"/>
        <end position="205"/>
    </location>
</feature>
<accession>A0A084FWR6</accession>
<dbReference type="PANTHER" id="PTHR46535">
    <property type="entry name" value="NEDD4-BINDING PROTEIN 2"/>
    <property type="match status" value="1"/>
</dbReference>
<feature type="domain" description="Smr" evidence="2">
    <location>
        <begin position="426"/>
        <end position="485"/>
    </location>
</feature>
<keyword evidence="4" id="KW-1185">Reference proteome</keyword>
<proteinExistence type="predicted"/>
<reference evidence="3 4" key="1">
    <citation type="journal article" date="2014" name="Genome Announc.">
        <title>Draft genome sequence of the pathogenic fungus Scedosporium apiospermum.</title>
        <authorList>
            <person name="Vandeputte P."/>
            <person name="Ghamrawi S."/>
            <person name="Rechenmann M."/>
            <person name="Iltis A."/>
            <person name="Giraud S."/>
            <person name="Fleury M."/>
            <person name="Thornton C."/>
            <person name="Delhaes L."/>
            <person name="Meyer W."/>
            <person name="Papon N."/>
            <person name="Bouchara J.P."/>
        </authorList>
    </citation>
    <scope>NUCLEOTIDE SEQUENCE [LARGE SCALE GENOMIC DNA]</scope>
    <source>
        <strain evidence="3 4">IHEM 14462</strain>
    </source>
</reference>
<dbReference type="GO" id="GO:0005634">
    <property type="term" value="C:nucleus"/>
    <property type="evidence" value="ECO:0007669"/>
    <property type="project" value="TreeGrafter"/>
</dbReference>
<dbReference type="InterPro" id="IPR052772">
    <property type="entry name" value="Endo/PolyKinase_Domain-Protein"/>
</dbReference>
<evidence type="ECO:0000259" key="2">
    <source>
        <dbReference type="PROSITE" id="PS50828"/>
    </source>
</evidence>
<dbReference type="PANTHER" id="PTHR46535:SF1">
    <property type="entry name" value="NEDD4-BINDING PROTEIN 2"/>
    <property type="match status" value="1"/>
</dbReference>
<dbReference type="Proteomes" id="UP000028545">
    <property type="component" value="Unassembled WGS sequence"/>
</dbReference>
<dbReference type="GO" id="GO:0004519">
    <property type="term" value="F:endonuclease activity"/>
    <property type="evidence" value="ECO:0007669"/>
    <property type="project" value="TreeGrafter"/>
</dbReference>